<name>A0A380JFC8_STRDO</name>
<accession>A0A380JFC8</accession>
<dbReference type="Gene3D" id="1.10.10.10">
    <property type="entry name" value="Winged helix-like DNA-binding domain superfamily/Winged helix DNA-binding domain"/>
    <property type="match status" value="1"/>
</dbReference>
<dbReference type="SUPFAM" id="SSF46785">
    <property type="entry name" value="Winged helix' DNA-binding domain"/>
    <property type="match status" value="1"/>
</dbReference>
<evidence type="ECO:0000313" key="1">
    <source>
        <dbReference type="EMBL" id="SUN36551.1"/>
    </source>
</evidence>
<dbReference type="PANTHER" id="PTHR33221:SF15">
    <property type="entry name" value="HTH-TYPE TRANSCRIPTIONAL REGULATOR YWGB-RELATED"/>
    <property type="match status" value="1"/>
</dbReference>
<proteinExistence type="predicted"/>
<reference evidence="1 2" key="1">
    <citation type="submission" date="2018-06" db="EMBL/GenBank/DDBJ databases">
        <authorList>
            <consortium name="Pathogen Informatics"/>
            <person name="Doyle S."/>
        </authorList>
    </citation>
    <scope>NUCLEOTIDE SEQUENCE [LARGE SCALE GENOMIC DNA]</scope>
    <source>
        <strain evidence="2">NCTC 11391</strain>
    </source>
</reference>
<dbReference type="AlphaFoldDB" id="A0A380JFC8"/>
<dbReference type="InterPro" id="IPR036390">
    <property type="entry name" value="WH_DNA-bd_sf"/>
</dbReference>
<gene>
    <name evidence="1" type="primary">ywnA</name>
    <name evidence="1" type="ORF">NCTC11391_01547</name>
</gene>
<dbReference type="GO" id="GO:0005829">
    <property type="term" value="C:cytosol"/>
    <property type="evidence" value="ECO:0007669"/>
    <property type="project" value="TreeGrafter"/>
</dbReference>
<dbReference type="InterPro" id="IPR000944">
    <property type="entry name" value="Tscrpt_reg_Rrf2"/>
</dbReference>
<dbReference type="GO" id="GO:0003700">
    <property type="term" value="F:DNA-binding transcription factor activity"/>
    <property type="evidence" value="ECO:0007669"/>
    <property type="project" value="TreeGrafter"/>
</dbReference>
<protein>
    <submittedName>
        <fullName evidence="1">Rrf2 family transcriptional regulator</fullName>
    </submittedName>
</protein>
<dbReference type="Proteomes" id="UP000254082">
    <property type="component" value="Unassembled WGS sequence"/>
</dbReference>
<keyword evidence="2" id="KW-1185">Reference proteome</keyword>
<organism evidence="1 2">
    <name type="scientific">Streptococcus downei MFe28</name>
    <dbReference type="NCBI Taxonomy" id="764290"/>
    <lineage>
        <taxon>Bacteria</taxon>
        <taxon>Bacillati</taxon>
        <taxon>Bacillota</taxon>
        <taxon>Bacilli</taxon>
        <taxon>Lactobacillales</taxon>
        <taxon>Streptococcaceae</taxon>
        <taxon>Streptococcus</taxon>
    </lineage>
</organism>
<dbReference type="EMBL" id="UHFA01000002">
    <property type="protein sequence ID" value="SUN36551.1"/>
    <property type="molecule type" value="Genomic_DNA"/>
</dbReference>
<dbReference type="PROSITE" id="PS51197">
    <property type="entry name" value="HTH_RRF2_2"/>
    <property type="match status" value="1"/>
</dbReference>
<dbReference type="Pfam" id="PF02082">
    <property type="entry name" value="Rrf2"/>
    <property type="match status" value="1"/>
</dbReference>
<dbReference type="OrthoDB" id="213028at2"/>
<dbReference type="PANTHER" id="PTHR33221">
    <property type="entry name" value="WINGED HELIX-TURN-HELIX TRANSCRIPTIONAL REGULATOR, RRF2 FAMILY"/>
    <property type="match status" value="1"/>
</dbReference>
<sequence>MKQSHKLSDALHILSYIALNQERLPKISSQTIADSVGTNPGLVRRLMSNLSKAGLLITKVGAAKPQLAKAPKDISFYDVFEAVETDGLLKVDESTNPDCPIGSNVPKVLPSFYQRVAKAAYDEMRAISLQDMMDEILANIGG</sequence>
<dbReference type="InterPro" id="IPR036388">
    <property type="entry name" value="WH-like_DNA-bd_sf"/>
</dbReference>
<evidence type="ECO:0000313" key="2">
    <source>
        <dbReference type="Proteomes" id="UP000254082"/>
    </source>
</evidence>
<dbReference type="RefSeq" id="WP_002997783.1">
    <property type="nucleotide sequence ID" value="NZ_UHFA01000002.1"/>
</dbReference>